<dbReference type="OMA" id="TAETWAH"/>
<dbReference type="InterPro" id="IPR007751">
    <property type="entry name" value="DUF676_lipase-like"/>
</dbReference>
<dbReference type="PANTHER" id="PTHR47842">
    <property type="entry name" value="EXPRESSED PROTEIN"/>
    <property type="match status" value="1"/>
</dbReference>
<evidence type="ECO:0000259" key="2">
    <source>
        <dbReference type="Pfam" id="PF05057"/>
    </source>
</evidence>
<protein>
    <recommendedName>
        <fullName evidence="2">DUF676 domain-containing protein</fullName>
    </recommendedName>
</protein>
<comment type="similarity">
    <text evidence="1">Belongs to the putative lipase ROG1 family.</text>
</comment>
<proteinExistence type="inferred from homology"/>
<dbReference type="STRING" id="56484.A0A1Y2FAL2"/>
<dbReference type="Pfam" id="PF05057">
    <property type="entry name" value="DUF676"/>
    <property type="match status" value="1"/>
</dbReference>
<dbReference type="SUPFAM" id="SSF53474">
    <property type="entry name" value="alpha/beta-Hydrolases"/>
    <property type="match status" value="1"/>
</dbReference>
<feature type="domain" description="DUF676" evidence="2">
    <location>
        <begin position="4"/>
        <end position="146"/>
    </location>
</feature>
<organism evidence="3 4">
    <name type="scientific">Protomyces lactucae-debilis</name>
    <dbReference type="NCBI Taxonomy" id="2754530"/>
    <lineage>
        <taxon>Eukaryota</taxon>
        <taxon>Fungi</taxon>
        <taxon>Dikarya</taxon>
        <taxon>Ascomycota</taxon>
        <taxon>Taphrinomycotina</taxon>
        <taxon>Taphrinomycetes</taxon>
        <taxon>Taphrinales</taxon>
        <taxon>Protomycetaceae</taxon>
        <taxon>Protomyces</taxon>
    </lineage>
</organism>
<keyword evidence="4" id="KW-1185">Reference proteome</keyword>
<evidence type="ECO:0000313" key="4">
    <source>
        <dbReference type="Proteomes" id="UP000193685"/>
    </source>
</evidence>
<dbReference type="RefSeq" id="XP_040724568.1">
    <property type="nucleotide sequence ID" value="XM_040872381.1"/>
</dbReference>
<evidence type="ECO:0000313" key="3">
    <source>
        <dbReference type="EMBL" id="ORY80923.1"/>
    </source>
</evidence>
<dbReference type="AlphaFoldDB" id="A0A1Y2FAL2"/>
<dbReference type="PANTHER" id="PTHR47842:SF1">
    <property type="entry name" value="DUF676 DOMAIN-CONTAINING PROTEIN"/>
    <property type="match status" value="1"/>
</dbReference>
<dbReference type="EMBL" id="MCFI01000012">
    <property type="protein sequence ID" value="ORY80923.1"/>
    <property type="molecule type" value="Genomic_DNA"/>
</dbReference>
<name>A0A1Y2FAL2_PROLT</name>
<dbReference type="OrthoDB" id="442243at2759"/>
<comment type="caution">
    <text evidence="3">The sequence shown here is derived from an EMBL/GenBank/DDBJ whole genome shotgun (WGS) entry which is preliminary data.</text>
</comment>
<accession>A0A1Y2FAL2</accession>
<gene>
    <name evidence="3" type="ORF">BCR37DRAFT_60094</name>
</gene>
<dbReference type="InterPro" id="IPR029058">
    <property type="entry name" value="AB_hydrolase_fold"/>
</dbReference>
<dbReference type="Proteomes" id="UP000193685">
    <property type="component" value="Unassembled WGS sequence"/>
</dbReference>
<reference evidence="3 4" key="1">
    <citation type="submission" date="2016-07" db="EMBL/GenBank/DDBJ databases">
        <title>Pervasive Adenine N6-methylation of Active Genes in Fungi.</title>
        <authorList>
            <consortium name="DOE Joint Genome Institute"/>
            <person name="Mondo S.J."/>
            <person name="Dannebaum R.O."/>
            <person name="Kuo R.C."/>
            <person name="Labutti K."/>
            <person name="Haridas S."/>
            <person name="Kuo A."/>
            <person name="Salamov A."/>
            <person name="Ahrendt S.R."/>
            <person name="Lipzen A."/>
            <person name="Sullivan W."/>
            <person name="Andreopoulos W.B."/>
            <person name="Clum A."/>
            <person name="Lindquist E."/>
            <person name="Daum C."/>
            <person name="Ramamoorthy G.K."/>
            <person name="Gryganskyi A."/>
            <person name="Culley D."/>
            <person name="Magnuson J.K."/>
            <person name="James T.Y."/>
            <person name="O'Malley M.A."/>
            <person name="Stajich J.E."/>
            <person name="Spatafora J.W."/>
            <person name="Visel A."/>
            <person name="Grigoriev I.V."/>
        </authorList>
    </citation>
    <scope>NUCLEOTIDE SEQUENCE [LARGE SCALE GENOMIC DNA]</scope>
    <source>
        <strain evidence="3 4">12-1054</strain>
    </source>
</reference>
<dbReference type="GeneID" id="63788980"/>
<evidence type="ECO:0000256" key="1">
    <source>
        <dbReference type="ARBA" id="ARBA00007920"/>
    </source>
</evidence>
<sequence>MAKVVLLIFIHGFKGGKDTFGHFPEELAQKLNAQESTGPDDTTTAVEYRALIYPAYDTRGNFALAVAKLREWVLEKVIDAESELGTRNPMLTPSTHVVLLGHSMGGLVASDATIQLNSEAPLPGQLFPRVVGVICLDSPMLGIAPSLWTNQATDLLNKGSSWYNTATTLTALSSGLLASKTAEKRQIKDSPASASSWGWKSIAAASAAGALVAAGAGYASKEHLARGFTWITDHLEFISILRDEAGLSQRTVAVNSIDSVHFACFYTAIPPTSGTASDRTFVVLPKGQLLKSRYIRQENREARDEVAAHTTMFRDVNSGYTTMLEQATSLIAEWQAASGPFSKQYVDSEENFVT</sequence>
<dbReference type="Gene3D" id="3.40.50.1820">
    <property type="entry name" value="alpha/beta hydrolase"/>
    <property type="match status" value="1"/>
</dbReference>